<dbReference type="Pfam" id="PF00078">
    <property type="entry name" value="RVT_1"/>
    <property type="match status" value="1"/>
</dbReference>
<proteinExistence type="predicted"/>
<dbReference type="AlphaFoldDB" id="A0A1F5T6N8"/>
<protein>
    <recommendedName>
        <fullName evidence="1">Reverse transcriptase domain-containing protein</fullName>
    </recommendedName>
</protein>
<feature type="non-terminal residue" evidence="2">
    <location>
        <position position="340"/>
    </location>
</feature>
<accession>A0A1F5T6N8</accession>
<dbReference type="InterPro" id="IPR043502">
    <property type="entry name" value="DNA/RNA_pol_sf"/>
</dbReference>
<dbReference type="PANTHER" id="PTHR34047:SF8">
    <property type="entry name" value="PROTEIN YKFC"/>
    <property type="match status" value="1"/>
</dbReference>
<dbReference type="PROSITE" id="PS50878">
    <property type="entry name" value="RT_POL"/>
    <property type="match status" value="1"/>
</dbReference>
<dbReference type="InterPro" id="IPR000477">
    <property type="entry name" value="RT_dom"/>
</dbReference>
<evidence type="ECO:0000313" key="2">
    <source>
        <dbReference type="EMBL" id="OGF34141.1"/>
    </source>
</evidence>
<evidence type="ECO:0000313" key="3">
    <source>
        <dbReference type="Proteomes" id="UP000178656"/>
    </source>
</evidence>
<feature type="domain" description="Reverse transcriptase" evidence="1">
    <location>
        <begin position="56"/>
        <end position="276"/>
    </location>
</feature>
<dbReference type="PANTHER" id="PTHR34047">
    <property type="entry name" value="NUCLEAR INTRON MATURASE 1, MITOCHONDRIAL-RELATED"/>
    <property type="match status" value="1"/>
</dbReference>
<gene>
    <name evidence="2" type="ORF">A2482_00030</name>
</gene>
<dbReference type="EMBL" id="MFGM01000083">
    <property type="protein sequence ID" value="OGF34141.1"/>
    <property type="molecule type" value="Genomic_DNA"/>
</dbReference>
<dbReference type="CDD" id="cd01651">
    <property type="entry name" value="RT_G2_intron"/>
    <property type="match status" value="1"/>
</dbReference>
<evidence type="ECO:0000259" key="1">
    <source>
        <dbReference type="PROSITE" id="PS50878"/>
    </source>
</evidence>
<reference evidence="2 3" key="1">
    <citation type="journal article" date="2016" name="Nat. Commun.">
        <title>Thousands of microbial genomes shed light on interconnected biogeochemical processes in an aquifer system.</title>
        <authorList>
            <person name="Anantharaman K."/>
            <person name="Brown C.T."/>
            <person name="Hug L.A."/>
            <person name="Sharon I."/>
            <person name="Castelle C.J."/>
            <person name="Probst A.J."/>
            <person name="Thomas B.C."/>
            <person name="Singh A."/>
            <person name="Wilkins M.J."/>
            <person name="Karaoz U."/>
            <person name="Brodie E.L."/>
            <person name="Williams K.H."/>
            <person name="Hubbard S.S."/>
            <person name="Banfield J.F."/>
        </authorList>
    </citation>
    <scope>NUCLEOTIDE SEQUENCE [LARGE SCALE GENOMIC DNA]</scope>
</reference>
<comment type="caution">
    <text evidence="2">The sequence shown here is derived from an EMBL/GenBank/DDBJ whole genome shotgun (WGS) entry which is preliminary data.</text>
</comment>
<dbReference type="InterPro" id="IPR051083">
    <property type="entry name" value="GrpII_Intron_Splice-Mob/Def"/>
</dbReference>
<sequence>MKTVHNIYDELIKIENVFHAWHEFRLGKSGKIEVMKFGFNLEDNLFQLRDELAKSEYRHGAYQKFVIHDPKQRIIHKAKIKDRIVHTLAAKELERLYQPTFITDSFACQKDKGIHRGLSRVVAAARKVSKNYTSNFWYLKCDVRKFFDNIDHAALISILRRKIKDERFLRLLVEIIGSFYKDEQGKGLPLGNFTSQWLANIYLNELDCFAKHDLKIRYYFRYADDVLIFNDDAGKLREHLSALSVFLAEKLCLRLHDDKTFIKKFSQGIDFVGYRILPRYVIIKPALKKRILRRMAARRLALARGEIGLSAYTASLNSYYGCLKHCSGYGVQNKIIYQSI</sequence>
<dbReference type="SUPFAM" id="SSF56672">
    <property type="entry name" value="DNA/RNA polymerases"/>
    <property type="match status" value="1"/>
</dbReference>
<organism evidence="2 3">
    <name type="scientific">Candidatus Falkowbacteria bacterium RIFOXYC2_FULL_48_21</name>
    <dbReference type="NCBI Taxonomy" id="1798005"/>
    <lineage>
        <taxon>Bacteria</taxon>
        <taxon>Candidatus Falkowiibacteriota</taxon>
    </lineage>
</organism>
<dbReference type="Proteomes" id="UP000178656">
    <property type="component" value="Unassembled WGS sequence"/>
</dbReference>
<name>A0A1F5T6N8_9BACT</name>